<dbReference type="Proteomes" id="UP000199652">
    <property type="component" value="Unassembled WGS sequence"/>
</dbReference>
<dbReference type="PANTHER" id="PTHR33221:SF15">
    <property type="entry name" value="HTH-TYPE TRANSCRIPTIONAL REGULATOR YWGB-RELATED"/>
    <property type="match status" value="1"/>
</dbReference>
<protein>
    <submittedName>
        <fullName evidence="1">Rrf2 family protein</fullName>
    </submittedName>
</protein>
<organism evidence="1 2">
    <name type="scientific">Eubacterium barkeri</name>
    <name type="common">Clostridium barkeri</name>
    <dbReference type="NCBI Taxonomy" id="1528"/>
    <lineage>
        <taxon>Bacteria</taxon>
        <taxon>Bacillati</taxon>
        <taxon>Bacillota</taxon>
        <taxon>Clostridia</taxon>
        <taxon>Eubacteriales</taxon>
        <taxon>Eubacteriaceae</taxon>
        <taxon>Eubacterium</taxon>
    </lineage>
</organism>
<dbReference type="Gene3D" id="1.10.10.10">
    <property type="entry name" value="Winged helix-like DNA-binding domain superfamily/Winged helix DNA-binding domain"/>
    <property type="match status" value="1"/>
</dbReference>
<dbReference type="InterPro" id="IPR000944">
    <property type="entry name" value="Tscrpt_reg_Rrf2"/>
</dbReference>
<evidence type="ECO:0000313" key="1">
    <source>
        <dbReference type="EMBL" id="SDY42395.1"/>
    </source>
</evidence>
<dbReference type="EMBL" id="FNOU01000033">
    <property type="protein sequence ID" value="SDY42395.1"/>
    <property type="molecule type" value="Genomic_DNA"/>
</dbReference>
<dbReference type="GO" id="GO:0003700">
    <property type="term" value="F:DNA-binding transcription factor activity"/>
    <property type="evidence" value="ECO:0007669"/>
    <property type="project" value="TreeGrafter"/>
</dbReference>
<dbReference type="RefSeq" id="WP_090247166.1">
    <property type="nucleotide sequence ID" value="NZ_FNOU01000033.1"/>
</dbReference>
<keyword evidence="2" id="KW-1185">Reference proteome</keyword>
<dbReference type="InterPro" id="IPR036390">
    <property type="entry name" value="WH_DNA-bd_sf"/>
</dbReference>
<accession>A0A1H3JSA1</accession>
<name>A0A1H3JSA1_EUBBA</name>
<dbReference type="PROSITE" id="PS51197">
    <property type="entry name" value="HTH_RRF2_2"/>
    <property type="match status" value="1"/>
</dbReference>
<proteinExistence type="predicted"/>
<dbReference type="GO" id="GO:0005829">
    <property type="term" value="C:cytosol"/>
    <property type="evidence" value="ECO:0007669"/>
    <property type="project" value="TreeGrafter"/>
</dbReference>
<dbReference type="InterPro" id="IPR036388">
    <property type="entry name" value="WH-like_DNA-bd_sf"/>
</dbReference>
<dbReference type="SUPFAM" id="SSF46785">
    <property type="entry name" value="Winged helix' DNA-binding domain"/>
    <property type="match status" value="1"/>
</dbReference>
<dbReference type="OrthoDB" id="213028at2"/>
<sequence>MQISSRFTLAVHILDCIDTFKDAYKVTSGFLASSTNVNPVIVRKILGQLKAAGLVEVTRGSGGASISKPLKDITFLDIYRAVECVGNGELFHFHDNPNIECPIGKNIHFILDDRLIQVQNAMEKELESITMEDVRKDTLKYLGQ</sequence>
<dbReference type="STRING" id="1528.SAMN04488579_1333"/>
<dbReference type="PANTHER" id="PTHR33221">
    <property type="entry name" value="WINGED HELIX-TURN-HELIX TRANSCRIPTIONAL REGULATOR, RRF2 FAMILY"/>
    <property type="match status" value="1"/>
</dbReference>
<reference evidence="2" key="1">
    <citation type="submission" date="2016-10" db="EMBL/GenBank/DDBJ databases">
        <authorList>
            <person name="Varghese N."/>
            <person name="Submissions S."/>
        </authorList>
    </citation>
    <scope>NUCLEOTIDE SEQUENCE [LARGE SCALE GENOMIC DNA]</scope>
    <source>
        <strain evidence="2">VPI 5359</strain>
    </source>
</reference>
<dbReference type="AlphaFoldDB" id="A0A1H3JSA1"/>
<dbReference type="Pfam" id="PF02082">
    <property type="entry name" value="Rrf2"/>
    <property type="match status" value="1"/>
</dbReference>
<evidence type="ECO:0000313" key="2">
    <source>
        <dbReference type="Proteomes" id="UP000199652"/>
    </source>
</evidence>
<gene>
    <name evidence="1" type="ORF">SAMN04488579_1333</name>
</gene>
<dbReference type="FunFam" id="1.10.10.10:FF:000138">
    <property type="entry name" value="Rrf2 family transcriptional regulator"/>
    <property type="match status" value="1"/>
</dbReference>